<reference evidence="2 4" key="1">
    <citation type="submission" date="2024-01" db="EMBL/GenBank/DDBJ databases">
        <title>The complete chloroplast genome sequence of Lithospermum erythrorhizon: insights into the phylogenetic relationship among Boraginaceae species and the maternal lineages of purple gromwells.</title>
        <authorList>
            <person name="Okada T."/>
            <person name="Watanabe K."/>
        </authorList>
    </citation>
    <scope>NUCLEOTIDE SEQUENCE [LARGE SCALE GENOMIC DNA]</scope>
</reference>
<dbReference type="EMBL" id="BAABME010005577">
    <property type="protein sequence ID" value="GAA0166026.1"/>
    <property type="molecule type" value="Genomic_DNA"/>
</dbReference>
<dbReference type="Proteomes" id="UP001454036">
    <property type="component" value="Unassembled WGS sequence"/>
</dbReference>
<dbReference type="AlphaFoldDB" id="A0AAV3QSQ0"/>
<dbReference type="PANTHER" id="PTHR31903">
    <property type="entry name" value="F12F1.11-RELATED"/>
    <property type="match status" value="1"/>
</dbReference>
<proteinExistence type="predicted"/>
<name>A0AAV3QSQ0_LITER</name>
<evidence type="ECO:0000313" key="4">
    <source>
        <dbReference type="Proteomes" id="UP001454036"/>
    </source>
</evidence>
<accession>A0AAV3QSQ0</accession>
<protein>
    <submittedName>
        <fullName evidence="2">Uncharacterized protein</fullName>
    </submittedName>
</protein>
<gene>
    <name evidence="2" type="ORF">LIER_21278</name>
    <name evidence="3" type="ORF">LIER_28900</name>
</gene>
<feature type="region of interest" description="Disordered" evidence="1">
    <location>
        <begin position="1"/>
        <end position="22"/>
    </location>
</feature>
<comment type="caution">
    <text evidence="2">The sequence shown here is derived from an EMBL/GenBank/DDBJ whole genome shotgun (WGS) entry which is preliminary data.</text>
</comment>
<keyword evidence="4" id="KW-1185">Reference proteome</keyword>
<dbReference type="EMBL" id="BAABME010009784">
    <property type="protein sequence ID" value="GAA0175792.1"/>
    <property type="molecule type" value="Genomic_DNA"/>
</dbReference>
<dbReference type="PANTHER" id="PTHR31903:SF4">
    <property type="entry name" value="OS11G0490300 PROTEIN"/>
    <property type="match status" value="1"/>
</dbReference>
<evidence type="ECO:0000313" key="3">
    <source>
        <dbReference type="EMBL" id="GAA0175792.1"/>
    </source>
</evidence>
<evidence type="ECO:0000256" key="1">
    <source>
        <dbReference type="SAM" id="MobiDB-lite"/>
    </source>
</evidence>
<sequence length="242" mass="26789">MKMRNKGKVHPSPTPSAASPSSAADIPSILNLLPTTILTLLTLLSLQDKEVLAYMITRSLKTTVNPLNILEEKTKKNQTLNSKTNKNIAHKAPMFDCECFDCYTNYWSKWNSSSNRELIHQAIEAFEEHLNTTNEVSLLKNKGRNKKRDKMGKKIGINLSPENQELSPENQESSPENFVLPEKVENEVVSEVVAEAAHPVETAEMAAVGGGGSSHKGLARKVLPDVLGLFNSRLWSLWGPNV</sequence>
<evidence type="ECO:0000313" key="2">
    <source>
        <dbReference type="EMBL" id="GAA0166026.1"/>
    </source>
</evidence>
<organism evidence="2 4">
    <name type="scientific">Lithospermum erythrorhizon</name>
    <name type="common">Purple gromwell</name>
    <name type="synonym">Lithospermum officinale var. erythrorhizon</name>
    <dbReference type="NCBI Taxonomy" id="34254"/>
    <lineage>
        <taxon>Eukaryota</taxon>
        <taxon>Viridiplantae</taxon>
        <taxon>Streptophyta</taxon>
        <taxon>Embryophyta</taxon>
        <taxon>Tracheophyta</taxon>
        <taxon>Spermatophyta</taxon>
        <taxon>Magnoliopsida</taxon>
        <taxon>eudicotyledons</taxon>
        <taxon>Gunneridae</taxon>
        <taxon>Pentapetalae</taxon>
        <taxon>asterids</taxon>
        <taxon>lamiids</taxon>
        <taxon>Boraginales</taxon>
        <taxon>Boraginaceae</taxon>
        <taxon>Boraginoideae</taxon>
        <taxon>Lithospermeae</taxon>
        <taxon>Lithospermum</taxon>
    </lineage>
</organism>